<reference evidence="8 9" key="1">
    <citation type="submission" date="2017-11" db="EMBL/GenBank/DDBJ databases">
        <title>Genome sequence of Entomoplasma lucivorax PIPN-2 (ATCC 49196).</title>
        <authorList>
            <person name="Lo W.-S."/>
            <person name="Gasparich G.E."/>
            <person name="Kuo C.-H."/>
        </authorList>
    </citation>
    <scope>NUCLEOTIDE SEQUENCE [LARGE SCALE GENOMIC DNA]</scope>
    <source>
        <strain evidence="8 9">PIPN-2</strain>
    </source>
</reference>
<dbReference type="RefSeq" id="WP_028126331.1">
    <property type="nucleotide sequence ID" value="NZ_PHNE01000002.1"/>
</dbReference>
<gene>
    <name evidence="8" type="ORF">ELUCI_v1c06040</name>
</gene>
<keyword evidence="4 7" id="KW-1133">Transmembrane helix</keyword>
<feature type="coiled-coil region" evidence="6">
    <location>
        <begin position="597"/>
        <end position="653"/>
    </location>
</feature>
<dbReference type="STRING" id="1399797.GCA_000518285_00089"/>
<evidence type="ECO:0000313" key="8">
    <source>
        <dbReference type="EMBL" id="PPE05511.1"/>
    </source>
</evidence>
<dbReference type="AlphaFoldDB" id="A0A2S5RDW7"/>
<dbReference type="PANTHER" id="PTHR47089:SF1">
    <property type="entry name" value="GUANOSINE ABC TRANSPORTER PERMEASE PROTEIN NUPP"/>
    <property type="match status" value="1"/>
</dbReference>
<evidence type="ECO:0000313" key="9">
    <source>
        <dbReference type="Proteomes" id="UP000237865"/>
    </source>
</evidence>
<dbReference type="Pfam" id="PF02653">
    <property type="entry name" value="BPD_transp_2"/>
    <property type="match status" value="1"/>
</dbReference>
<dbReference type="InterPro" id="IPR001851">
    <property type="entry name" value="ABC_transp_permease"/>
</dbReference>
<feature type="transmembrane region" description="Helical" evidence="7">
    <location>
        <begin position="101"/>
        <end position="122"/>
    </location>
</feature>
<evidence type="ECO:0000256" key="5">
    <source>
        <dbReference type="ARBA" id="ARBA00023136"/>
    </source>
</evidence>
<feature type="transmembrane region" description="Helical" evidence="7">
    <location>
        <begin position="134"/>
        <end position="155"/>
    </location>
</feature>
<evidence type="ECO:0000256" key="6">
    <source>
        <dbReference type="SAM" id="Coils"/>
    </source>
</evidence>
<dbReference type="GO" id="GO:0005886">
    <property type="term" value="C:plasma membrane"/>
    <property type="evidence" value="ECO:0007669"/>
    <property type="project" value="UniProtKB-SubCell"/>
</dbReference>
<dbReference type="EMBL" id="PHNE01000002">
    <property type="protein sequence ID" value="PPE05511.1"/>
    <property type="molecule type" value="Genomic_DNA"/>
</dbReference>
<evidence type="ECO:0000256" key="3">
    <source>
        <dbReference type="ARBA" id="ARBA00022692"/>
    </source>
</evidence>
<proteinExistence type="predicted"/>
<sequence length="847" mass="96607">MNKFKQQKWFFTSKLRDVTQSNEFQKRQKYLKGSILAIIAGFVVSGILLATLNVNPFDYFYRMFNVAFSELYISQTFNWMAIFIVGGVAVAIGFKTGVFNIGAPGQILAATSVSTIVLFSLVPKDTTSVEPSMILLLFLVSVVSGAFMAFIAGILKAMCNIHEVVTTILLNWFIWYLFKWIFVSGYPNQFGSTSLPGASMEIPSGMLNIGENEIIIPLLIAGGIVVIATLLFLKTTFGFKLKAVGNSSNAAKYSGINVKQKIIIAMTMSGAIAGVAGFISMATLNPNTFFANDNLPTMGFDVIAISLIAFNNPVGMIFIGGLWGVIQNAGAPISSLYGIPTQIAGLVTGIILYFAAISVIFMMFKPQQFFKMWIYLLKAKTERKALWLLYCKKYRLSLRKTFIKFDKEYRQAIKTTQTLIDEKIVKMDFQGIIKLELNQISAIIKALKKQLNEKNTTQGFAGIRNRYLKNVQQIHQQTRTMIEDEKFKLNLFKTELGEYQKQQINWLAMQNKQAKKTYKKAVKQAQEFYKGELGNISFAFQYRDHKTTLKSTLAKQHFNIRENIINLKSNAKMQINATKHDQTLSKNSQFDCIKMIKKQLKAQVKIENIQIKTLQFETKLAMRAAKKQASEQMQLLKKEAVKLKQLKQKLLADQMEAKTIYKTCLNQNKQENHKRNQQVDLLLSDEKINQASKIIMNLETELAQFNVQDLQTYTMIFKKIEQANKKINLLLTNKAIEIYDAPEKMVDRIELVVKLHQMKYQAFVGYEILKAQLAMALEKHKYQTTCRNLKLLKQETKQKLSVLHKTNKRCTFEQLKEIMHQKDALHLSLEATIRIEEQKNMALKEVK</sequence>
<evidence type="ECO:0000256" key="7">
    <source>
        <dbReference type="SAM" id="Phobius"/>
    </source>
</evidence>
<feature type="transmembrane region" description="Helical" evidence="7">
    <location>
        <begin position="262"/>
        <end position="282"/>
    </location>
</feature>
<keyword evidence="2" id="KW-1003">Cell membrane</keyword>
<dbReference type="CDD" id="cd06580">
    <property type="entry name" value="TM_PBP1_transp_TpRbsC_like"/>
    <property type="match status" value="1"/>
</dbReference>
<feature type="transmembrane region" description="Helical" evidence="7">
    <location>
        <begin position="214"/>
        <end position="233"/>
    </location>
</feature>
<keyword evidence="5 7" id="KW-0472">Membrane</keyword>
<keyword evidence="9" id="KW-1185">Reference proteome</keyword>
<keyword evidence="6" id="KW-0175">Coiled coil</keyword>
<feature type="transmembrane region" description="Helical" evidence="7">
    <location>
        <begin position="302"/>
        <end position="323"/>
    </location>
</feature>
<dbReference type="GO" id="GO:0022857">
    <property type="term" value="F:transmembrane transporter activity"/>
    <property type="evidence" value="ECO:0007669"/>
    <property type="project" value="InterPro"/>
</dbReference>
<feature type="transmembrane region" description="Helical" evidence="7">
    <location>
        <begin position="30"/>
        <end position="52"/>
    </location>
</feature>
<dbReference type="PANTHER" id="PTHR47089">
    <property type="entry name" value="ABC TRANSPORTER, PERMEASE PROTEIN"/>
    <property type="match status" value="1"/>
</dbReference>
<accession>A0A2S5RDW7</accession>
<feature type="transmembrane region" description="Helical" evidence="7">
    <location>
        <begin position="72"/>
        <end position="94"/>
    </location>
</feature>
<feature type="transmembrane region" description="Helical" evidence="7">
    <location>
        <begin position="167"/>
        <end position="186"/>
    </location>
</feature>
<protein>
    <submittedName>
        <fullName evidence="8">Ribose/galactose ABC transporter permease</fullName>
    </submittedName>
</protein>
<name>A0A2S5RDW7_9MOLU</name>
<comment type="caution">
    <text evidence="8">The sequence shown here is derived from an EMBL/GenBank/DDBJ whole genome shotgun (WGS) entry which is preliminary data.</text>
</comment>
<dbReference type="Proteomes" id="UP000237865">
    <property type="component" value="Unassembled WGS sequence"/>
</dbReference>
<evidence type="ECO:0000256" key="1">
    <source>
        <dbReference type="ARBA" id="ARBA00004651"/>
    </source>
</evidence>
<organism evidence="8 9">
    <name type="scientific">Williamsoniiplasma lucivorax</name>
    <dbReference type="NCBI Taxonomy" id="209274"/>
    <lineage>
        <taxon>Bacteria</taxon>
        <taxon>Bacillati</taxon>
        <taxon>Mycoplasmatota</taxon>
        <taxon>Mollicutes</taxon>
        <taxon>Entomoplasmatales</taxon>
        <taxon>Williamsoniiplasma</taxon>
    </lineage>
</organism>
<keyword evidence="3 7" id="KW-0812">Transmembrane</keyword>
<evidence type="ECO:0000256" key="4">
    <source>
        <dbReference type="ARBA" id="ARBA00022989"/>
    </source>
</evidence>
<evidence type="ECO:0000256" key="2">
    <source>
        <dbReference type="ARBA" id="ARBA00022475"/>
    </source>
</evidence>
<feature type="transmembrane region" description="Helical" evidence="7">
    <location>
        <begin position="343"/>
        <end position="364"/>
    </location>
</feature>
<comment type="subcellular location">
    <subcellularLocation>
        <location evidence="1">Cell membrane</location>
        <topology evidence="1">Multi-pass membrane protein</topology>
    </subcellularLocation>
</comment>